<evidence type="ECO:0000313" key="8">
    <source>
        <dbReference type="EMBL" id="THH37620.1"/>
    </source>
</evidence>
<accession>A0A4S4NN05</accession>
<comment type="caution">
    <text evidence="8">The sequence shown here is derived from an EMBL/GenBank/DDBJ whole genome shotgun (WGS) entry which is preliminary data.</text>
</comment>
<dbReference type="PANTHER" id="PTHR43818:SF1">
    <property type="entry name" value="GLYCOSYL HYDROLASE FAMILY 109 PROTEIN"/>
    <property type="match status" value="1"/>
</dbReference>
<proteinExistence type="inferred from homology"/>
<feature type="domain" description="Glycosyl hydrolase 109 C-terminal" evidence="7">
    <location>
        <begin position="174"/>
        <end position="355"/>
    </location>
</feature>
<evidence type="ECO:0000259" key="7">
    <source>
        <dbReference type="Pfam" id="PF21252"/>
    </source>
</evidence>
<keyword evidence="9" id="KW-1185">Reference proteome</keyword>
<dbReference type="PROSITE" id="PS51318">
    <property type="entry name" value="TAT"/>
    <property type="match status" value="1"/>
</dbReference>
<evidence type="ECO:0000256" key="3">
    <source>
        <dbReference type="ARBA" id="ARBA00022801"/>
    </source>
</evidence>
<dbReference type="EMBL" id="SRSF01000007">
    <property type="protein sequence ID" value="THH37620.1"/>
    <property type="molecule type" value="Genomic_DNA"/>
</dbReference>
<reference evidence="8 9" key="1">
    <citation type="submission" date="2019-04" db="EMBL/GenBank/DDBJ databases">
        <title>Lewinella litorea sp. nov., isolated from a marine sand.</title>
        <authorList>
            <person name="Yoon J.-H."/>
        </authorList>
    </citation>
    <scope>NUCLEOTIDE SEQUENCE [LARGE SCALE GENOMIC DNA]</scope>
    <source>
        <strain evidence="8 9">HSMS-39</strain>
    </source>
</reference>
<dbReference type="AlphaFoldDB" id="A0A4S4NN05"/>
<keyword evidence="4" id="KW-0520">NAD</keyword>
<dbReference type="Gene3D" id="3.40.50.720">
    <property type="entry name" value="NAD(P)-binding Rossmann-like Domain"/>
    <property type="match status" value="1"/>
</dbReference>
<keyword evidence="3" id="KW-0378">Hydrolase</keyword>
<evidence type="ECO:0000256" key="2">
    <source>
        <dbReference type="ARBA" id="ARBA00009329"/>
    </source>
</evidence>
<gene>
    <name evidence="8" type="ORF">E4021_14450</name>
</gene>
<protein>
    <submittedName>
        <fullName evidence="8">Gfo/Idh/MocA family oxidoreductase</fullName>
    </submittedName>
</protein>
<dbReference type="OrthoDB" id="9771072at2"/>
<comment type="cofactor">
    <cofactor evidence="1">
        <name>NAD(+)</name>
        <dbReference type="ChEBI" id="CHEBI:57540"/>
    </cofactor>
</comment>
<dbReference type="InterPro" id="IPR050463">
    <property type="entry name" value="Gfo/Idh/MocA_oxidrdct_glycsds"/>
</dbReference>
<feature type="domain" description="Gfo/Idh/MocA-like oxidoreductase N-terminal" evidence="6">
    <location>
        <begin position="38"/>
        <end position="160"/>
    </location>
</feature>
<dbReference type="InterPro" id="IPR006311">
    <property type="entry name" value="TAT_signal"/>
</dbReference>
<dbReference type="SUPFAM" id="SSF51735">
    <property type="entry name" value="NAD(P)-binding Rossmann-fold domains"/>
    <property type="match status" value="1"/>
</dbReference>
<evidence type="ECO:0000259" key="6">
    <source>
        <dbReference type="Pfam" id="PF01408"/>
    </source>
</evidence>
<dbReference type="GO" id="GO:0016798">
    <property type="term" value="F:hydrolase activity, acting on glycosyl bonds"/>
    <property type="evidence" value="ECO:0007669"/>
    <property type="project" value="UniProtKB-KW"/>
</dbReference>
<organism evidence="8 9">
    <name type="scientific">Neolewinella litorea</name>
    <dbReference type="NCBI Taxonomy" id="2562452"/>
    <lineage>
        <taxon>Bacteria</taxon>
        <taxon>Pseudomonadati</taxon>
        <taxon>Bacteroidota</taxon>
        <taxon>Saprospiria</taxon>
        <taxon>Saprospirales</taxon>
        <taxon>Lewinellaceae</taxon>
        <taxon>Neolewinella</taxon>
    </lineage>
</organism>
<sequence>MPLDRREFFQTSLGTLAATVLPGALHAGAVSATKETLSVGVIGSGLRGQSHIGELLGQPGVSVTAIADIDPEMVRRTKEIFTKAGLSQPTVYDQGPTDYKRLLAESGVDAVIIATPWQWHTVMAVDAMHAGKYTGLEVGGAFSIDECWELVRAHEQSGTHLFFLENVCYRRDVMAVLNMVRQGLFGELLHLEGGYQHDLRAVKFNDGKSAYGNGVEFGEKAFHEARWRTRHSQYRNGDLYPTHGLGPVANMIDINRGNRLVGLTSMATKSRGLHKYVVEQGGADHPNAKVEFALGDIVTTMISTQNGETVVLHHDTNSPRPYSLGFRVQGTQGLWMDVNDSLHLEGTSPAHQWEPAAKYLERYDHPYWKKDGEIAAGAGHGGMDYFLIKDFVRVAKANSRPPIDVYDGATWLAVTPLSEQSVATGGTLQLFPDFTRGRWMERPADFATAEW</sequence>
<dbReference type="RefSeq" id="WP_136460085.1">
    <property type="nucleotide sequence ID" value="NZ_SRSF01000007.1"/>
</dbReference>
<evidence type="ECO:0000313" key="9">
    <source>
        <dbReference type="Proteomes" id="UP000308528"/>
    </source>
</evidence>
<dbReference type="GO" id="GO:0000166">
    <property type="term" value="F:nucleotide binding"/>
    <property type="evidence" value="ECO:0007669"/>
    <property type="project" value="InterPro"/>
</dbReference>
<evidence type="ECO:0000256" key="4">
    <source>
        <dbReference type="ARBA" id="ARBA00023027"/>
    </source>
</evidence>
<name>A0A4S4NN05_9BACT</name>
<comment type="similarity">
    <text evidence="2">Belongs to the Gfo/Idh/MocA family. Glycosyl hydrolase 109 subfamily.</text>
</comment>
<dbReference type="Proteomes" id="UP000308528">
    <property type="component" value="Unassembled WGS sequence"/>
</dbReference>
<evidence type="ECO:0000256" key="5">
    <source>
        <dbReference type="ARBA" id="ARBA00023295"/>
    </source>
</evidence>
<dbReference type="InterPro" id="IPR036291">
    <property type="entry name" value="NAD(P)-bd_dom_sf"/>
</dbReference>
<dbReference type="Pfam" id="PF01408">
    <property type="entry name" value="GFO_IDH_MocA"/>
    <property type="match status" value="1"/>
</dbReference>
<dbReference type="Pfam" id="PF21252">
    <property type="entry name" value="Glyco_hydro_109_C"/>
    <property type="match status" value="1"/>
</dbReference>
<keyword evidence="5" id="KW-0326">Glycosidase</keyword>
<dbReference type="InterPro" id="IPR000683">
    <property type="entry name" value="Gfo/Idh/MocA-like_OxRdtase_N"/>
</dbReference>
<dbReference type="PANTHER" id="PTHR43818">
    <property type="entry name" value="BCDNA.GH03377"/>
    <property type="match status" value="1"/>
</dbReference>
<evidence type="ECO:0000256" key="1">
    <source>
        <dbReference type="ARBA" id="ARBA00001911"/>
    </source>
</evidence>
<dbReference type="InterPro" id="IPR049303">
    <property type="entry name" value="Glyco_hydro_109_C"/>
</dbReference>
<dbReference type="Gene3D" id="3.30.360.10">
    <property type="entry name" value="Dihydrodipicolinate Reductase, domain 2"/>
    <property type="match status" value="1"/>
</dbReference>